<evidence type="ECO:0000313" key="3">
    <source>
        <dbReference type="Proteomes" id="UP000243459"/>
    </source>
</evidence>
<feature type="compositionally biased region" description="Basic residues" evidence="1">
    <location>
        <begin position="48"/>
        <end position="59"/>
    </location>
</feature>
<gene>
    <name evidence="2" type="ORF">A4U43_C09F4280</name>
</gene>
<protein>
    <submittedName>
        <fullName evidence="2">Uncharacterized protein</fullName>
    </submittedName>
</protein>
<dbReference type="EMBL" id="CM007389">
    <property type="protein sequence ID" value="ONK57806.1"/>
    <property type="molecule type" value="Genomic_DNA"/>
</dbReference>
<feature type="region of interest" description="Disordered" evidence="1">
    <location>
        <begin position="127"/>
        <end position="152"/>
    </location>
</feature>
<dbReference type="Gramene" id="ONK57806">
    <property type="protein sequence ID" value="ONK57806"/>
    <property type="gene ID" value="A4U43_C09F4280"/>
</dbReference>
<dbReference type="GO" id="GO:0005829">
    <property type="term" value="C:cytosol"/>
    <property type="evidence" value="ECO:0007669"/>
    <property type="project" value="TreeGrafter"/>
</dbReference>
<dbReference type="PANTHER" id="PTHR46407:SF21">
    <property type="entry name" value="F-BOX_KELCH-REPEAT PROTEIN SKIP20"/>
    <property type="match status" value="1"/>
</dbReference>
<feature type="region of interest" description="Disordered" evidence="1">
    <location>
        <begin position="193"/>
        <end position="218"/>
    </location>
</feature>
<feature type="compositionally biased region" description="Low complexity" evidence="1">
    <location>
        <begin position="60"/>
        <end position="69"/>
    </location>
</feature>
<dbReference type="PANTHER" id="PTHR46407">
    <property type="entry name" value="OS02G0208700 PROTEIN"/>
    <property type="match status" value="1"/>
</dbReference>
<dbReference type="Proteomes" id="UP000243459">
    <property type="component" value="Chromosome 9"/>
</dbReference>
<reference evidence="3" key="1">
    <citation type="journal article" date="2017" name="Nat. Commun.">
        <title>The asparagus genome sheds light on the origin and evolution of a young Y chromosome.</title>
        <authorList>
            <person name="Harkess A."/>
            <person name="Zhou J."/>
            <person name="Xu C."/>
            <person name="Bowers J.E."/>
            <person name="Van der Hulst R."/>
            <person name="Ayyampalayam S."/>
            <person name="Mercati F."/>
            <person name="Riccardi P."/>
            <person name="McKain M.R."/>
            <person name="Kakrana A."/>
            <person name="Tang H."/>
            <person name="Ray J."/>
            <person name="Groenendijk J."/>
            <person name="Arikit S."/>
            <person name="Mathioni S.M."/>
            <person name="Nakano M."/>
            <person name="Shan H."/>
            <person name="Telgmann-Rauber A."/>
            <person name="Kanno A."/>
            <person name="Yue Z."/>
            <person name="Chen H."/>
            <person name="Li W."/>
            <person name="Chen Y."/>
            <person name="Xu X."/>
            <person name="Zhang Y."/>
            <person name="Luo S."/>
            <person name="Chen H."/>
            <person name="Gao J."/>
            <person name="Mao Z."/>
            <person name="Pires J.C."/>
            <person name="Luo M."/>
            <person name="Kudrna D."/>
            <person name="Wing R.A."/>
            <person name="Meyers B.C."/>
            <person name="Yi K."/>
            <person name="Kong H."/>
            <person name="Lavrijsen P."/>
            <person name="Sunseri F."/>
            <person name="Falavigna A."/>
            <person name="Ye Y."/>
            <person name="Leebens-Mack J.H."/>
            <person name="Chen G."/>
        </authorList>
    </citation>
    <scope>NUCLEOTIDE SEQUENCE [LARGE SCALE GENOMIC DNA]</scope>
    <source>
        <strain evidence="3">cv. DH0086</strain>
    </source>
</reference>
<feature type="compositionally biased region" description="Basic residues" evidence="1">
    <location>
        <begin position="70"/>
        <end position="90"/>
    </location>
</feature>
<dbReference type="GO" id="GO:0080037">
    <property type="term" value="P:negative regulation of cytokinin-activated signaling pathway"/>
    <property type="evidence" value="ECO:0007669"/>
    <property type="project" value="InterPro"/>
</dbReference>
<dbReference type="GO" id="GO:2000762">
    <property type="term" value="P:regulation of phenylpropanoid metabolic process"/>
    <property type="evidence" value="ECO:0007669"/>
    <property type="project" value="InterPro"/>
</dbReference>
<name>A0A5P1EA19_ASPOF</name>
<accession>A0A5P1EA19</accession>
<feature type="region of interest" description="Disordered" evidence="1">
    <location>
        <begin position="37"/>
        <end position="90"/>
    </location>
</feature>
<keyword evidence="3" id="KW-1185">Reference proteome</keyword>
<dbReference type="InterPro" id="IPR015915">
    <property type="entry name" value="Kelch-typ_b-propeller"/>
</dbReference>
<proteinExistence type="predicted"/>
<evidence type="ECO:0000256" key="1">
    <source>
        <dbReference type="SAM" id="MobiDB-lite"/>
    </source>
</evidence>
<dbReference type="AlphaFoldDB" id="A0A5P1EA19"/>
<dbReference type="Gene3D" id="2.120.10.80">
    <property type="entry name" value="Kelch-type beta propeller"/>
    <property type="match status" value="1"/>
</dbReference>
<sequence>MARSLSRHLPFIFPHRERIGAAEDLVFLVQALKDESKSSSAKSVTPAKPRRGRRRRRRFTPSTSTTLRLPRGRGSRRRRRSRCSRSARSRGRQLVLVGGWDPKTLDPVAETRILDLATMAWREGRADGRRRGRSSPAPLFGAESLRGGGTRSKNALRSAEAYDVAADEWCRAYRRMSEERDKAQVVIPWGLEVHGGEAGTGPRAREVQPTSAEVYRRG</sequence>
<dbReference type="InterPro" id="IPR044595">
    <property type="entry name" value="KMD1-4"/>
</dbReference>
<dbReference type="SUPFAM" id="SSF117281">
    <property type="entry name" value="Kelch motif"/>
    <property type="match status" value="1"/>
</dbReference>
<evidence type="ECO:0000313" key="2">
    <source>
        <dbReference type="EMBL" id="ONK57806.1"/>
    </source>
</evidence>
<organism evidence="2 3">
    <name type="scientific">Asparagus officinalis</name>
    <name type="common">Garden asparagus</name>
    <dbReference type="NCBI Taxonomy" id="4686"/>
    <lineage>
        <taxon>Eukaryota</taxon>
        <taxon>Viridiplantae</taxon>
        <taxon>Streptophyta</taxon>
        <taxon>Embryophyta</taxon>
        <taxon>Tracheophyta</taxon>
        <taxon>Spermatophyta</taxon>
        <taxon>Magnoliopsida</taxon>
        <taxon>Liliopsida</taxon>
        <taxon>Asparagales</taxon>
        <taxon>Asparagaceae</taxon>
        <taxon>Asparagoideae</taxon>
        <taxon>Asparagus</taxon>
    </lineage>
</organism>